<dbReference type="EMBL" id="ACPB03009501">
    <property type="status" value="NOT_ANNOTATED_CDS"/>
    <property type="molecule type" value="Genomic_DNA"/>
</dbReference>
<dbReference type="SUPFAM" id="SSF48371">
    <property type="entry name" value="ARM repeat"/>
    <property type="match status" value="1"/>
</dbReference>
<evidence type="ECO:0000313" key="1">
    <source>
        <dbReference type="EnsemblMetazoa" id="RPRC011146-PA"/>
    </source>
</evidence>
<evidence type="ECO:0000313" key="2">
    <source>
        <dbReference type="Proteomes" id="UP000015103"/>
    </source>
</evidence>
<protein>
    <recommendedName>
        <fullName evidence="3">Armadillo repeat-containing domain-containing protein</fullName>
    </recommendedName>
</protein>
<dbReference type="STRING" id="13249.T1I4C7"/>
<keyword evidence="2" id="KW-1185">Reference proteome</keyword>
<proteinExistence type="predicted"/>
<dbReference type="InParanoid" id="T1I4C7"/>
<sequence>MTNLLNNPSPSISTLAAHYLLAVCGDERVLQDIINYGLLNILMEKANSAAADDVPAFYNTAIKILFKISRRESILQALNDKNAVQFFYNLVELPDSDVEAEKQLWELIADFAGYPENWMKIWKLPNMEAKLLYNVQSHLNEDIRGSAARIIGHLVLNKEIFTQLSNREIIVKLWTLLQVKSPYAVESACRALLPVMKRTIESPEVVRGIRRGIFVLMNLLQSDEPDTLAGVILLLSKIIQDKLNLEILTSMGALSKVLSFLTKETYPKIRAALCYLIASLGTHRLLNFQIGRDGYIPIVINDLKSDVLDVKISAAYALWKLSEDPINCVIMHSNGVADILLKYLLIDNDDLQLAAGGCLYNIRNLAFNAEVRKWIFFNEPVDSETEKGIKKYRENVIDEEPKKELEVIEIPVNTVKKFKKEKLLKVRFGDRGDEFSLDDSVTLPEKTEKEE</sequence>
<dbReference type="PANTHER" id="PTHR46241:SF1">
    <property type="entry name" value="OUTER DYNEIN ARM-DOCKING COMPLEX SUBUNIT 2"/>
    <property type="match status" value="1"/>
</dbReference>
<dbReference type="AlphaFoldDB" id="T1I4C7"/>
<dbReference type="VEuPathDB" id="VectorBase:RPRC011146"/>
<dbReference type="EnsemblMetazoa" id="RPRC011146-RA">
    <property type="protein sequence ID" value="RPRC011146-PA"/>
    <property type="gene ID" value="RPRC011146"/>
</dbReference>
<dbReference type="eggNOG" id="KOG0167">
    <property type="taxonomic scope" value="Eukaryota"/>
</dbReference>
<organism evidence="1 2">
    <name type="scientific">Rhodnius prolixus</name>
    <name type="common">Triatomid bug</name>
    <dbReference type="NCBI Taxonomy" id="13249"/>
    <lineage>
        <taxon>Eukaryota</taxon>
        <taxon>Metazoa</taxon>
        <taxon>Ecdysozoa</taxon>
        <taxon>Arthropoda</taxon>
        <taxon>Hexapoda</taxon>
        <taxon>Insecta</taxon>
        <taxon>Pterygota</taxon>
        <taxon>Neoptera</taxon>
        <taxon>Paraneoptera</taxon>
        <taxon>Hemiptera</taxon>
        <taxon>Heteroptera</taxon>
        <taxon>Panheteroptera</taxon>
        <taxon>Cimicomorpha</taxon>
        <taxon>Reduviidae</taxon>
        <taxon>Triatominae</taxon>
        <taxon>Rhodnius</taxon>
    </lineage>
</organism>
<name>T1I4C7_RHOPR</name>
<dbReference type="Gene3D" id="1.25.10.10">
    <property type="entry name" value="Leucine-rich Repeat Variant"/>
    <property type="match status" value="2"/>
</dbReference>
<reference evidence="1" key="1">
    <citation type="submission" date="2015-05" db="UniProtKB">
        <authorList>
            <consortium name="EnsemblMetazoa"/>
        </authorList>
    </citation>
    <scope>IDENTIFICATION</scope>
</reference>
<dbReference type="InterPro" id="IPR016024">
    <property type="entry name" value="ARM-type_fold"/>
</dbReference>
<evidence type="ECO:0008006" key="3">
    <source>
        <dbReference type="Google" id="ProtNLM"/>
    </source>
</evidence>
<accession>T1I4C7</accession>
<dbReference type="HOGENOM" id="CLU_607377_0_0_1"/>
<dbReference type="Proteomes" id="UP000015103">
    <property type="component" value="Unassembled WGS sequence"/>
</dbReference>
<dbReference type="InterPro" id="IPR011989">
    <property type="entry name" value="ARM-like"/>
</dbReference>
<dbReference type="PANTHER" id="PTHR46241">
    <property type="entry name" value="ARMADILLO REPEAT-CONTAINING PROTEIN 4 ARMC4"/>
    <property type="match status" value="1"/>
</dbReference>